<keyword evidence="6" id="KW-0547">Nucleotide-binding</keyword>
<protein>
    <submittedName>
        <fullName evidence="11">DNA polymerase III subunit beta</fullName>
    </submittedName>
</protein>
<name>A0ABY2QAF1_9HYPH</name>
<evidence type="ECO:0000313" key="11">
    <source>
        <dbReference type="EMBL" id="THF58962.1"/>
    </source>
</evidence>
<dbReference type="InterPro" id="IPR043519">
    <property type="entry name" value="NT_sf"/>
</dbReference>
<evidence type="ECO:0000256" key="9">
    <source>
        <dbReference type="ARBA" id="ARBA00038276"/>
    </source>
</evidence>
<keyword evidence="5" id="KW-0479">Metal-binding</keyword>
<evidence type="ECO:0000259" key="10">
    <source>
        <dbReference type="Pfam" id="PF01909"/>
    </source>
</evidence>
<evidence type="ECO:0000256" key="2">
    <source>
        <dbReference type="ARBA" id="ARBA00022649"/>
    </source>
</evidence>
<evidence type="ECO:0000256" key="6">
    <source>
        <dbReference type="ARBA" id="ARBA00022741"/>
    </source>
</evidence>
<keyword evidence="4" id="KW-0548">Nucleotidyltransferase</keyword>
<reference evidence="11 12" key="1">
    <citation type="submission" date="2019-04" db="EMBL/GenBank/DDBJ databases">
        <title>Mesorhizobium composti sp. nov., isolated from compost.</title>
        <authorList>
            <person name="Lin S.-Y."/>
            <person name="Hameed A."/>
            <person name="Hsieh Y.-T."/>
            <person name="Young C.-C."/>
        </authorList>
    </citation>
    <scope>NUCLEOTIDE SEQUENCE [LARGE SCALE GENOMIC DNA]</scope>
    <source>
        <strain evidence="11 12">CC-YTH430</strain>
    </source>
</reference>
<evidence type="ECO:0000256" key="8">
    <source>
        <dbReference type="ARBA" id="ARBA00022842"/>
    </source>
</evidence>
<dbReference type="InterPro" id="IPR052038">
    <property type="entry name" value="Type-VII_TA_antitoxin"/>
</dbReference>
<keyword evidence="2" id="KW-1277">Toxin-antitoxin system</keyword>
<organism evidence="11 12">
    <name type="scientific">Ollibium composti</name>
    <dbReference type="NCBI Taxonomy" id="2675109"/>
    <lineage>
        <taxon>Bacteria</taxon>
        <taxon>Pseudomonadati</taxon>
        <taxon>Pseudomonadota</taxon>
        <taxon>Alphaproteobacteria</taxon>
        <taxon>Hyphomicrobiales</taxon>
        <taxon>Phyllobacteriaceae</taxon>
        <taxon>Ollibium</taxon>
    </lineage>
</organism>
<comment type="similarity">
    <text evidence="9">Belongs to the MntA antitoxin family.</text>
</comment>
<dbReference type="SUPFAM" id="SSF81301">
    <property type="entry name" value="Nucleotidyltransferase"/>
    <property type="match status" value="1"/>
</dbReference>
<dbReference type="Gene3D" id="3.30.460.10">
    <property type="entry name" value="Beta Polymerase, domain 2"/>
    <property type="match status" value="1"/>
</dbReference>
<dbReference type="PANTHER" id="PTHR33571">
    <property type="entry name" value="SSL8005 PROTEIN"/>
    <property type="match status" value="1"/>
</dbReference>
<dbReference type="InterPro" id="IPR002934">
    <property type="entry name" value="Polymerase_NTP_transf_dom"/>
</dbReference>
<evidence type="ECO:0000256" key="3">
    <source>
        <dbReference type="ARBA" id="ARBA00022679"/>
    </source>
</evidence>
<proteinExistence type="inferred from homology"/>
<dbReference type="RefSeq" id="WP_136354561.1">
    <property type="nucleotide sequence ID" value="NZ_SSNY01000002.1"/>
</dbReference>
<evidence type="ECO:0000313" key="12">
    <source>
        <dbReference type="Proteomes" id="UP000306441"/>
    </source>
</evidence>
<keyword evidence="12" id="KW-1185">Reference proteome</keyword>
<dbReference type="EMBL" id="SSNY01000002">
    <property type="protein sequence ID" value="THF58962.1"/>
    <property type="molecule type" value="Genomic_DNA"/>
</dbReference>
<sequence>MDRQDVIATLRRHKDELNRQGVVHLALFGSVARDEAQSNSDIDILIDLDPEAHLSVFDYVGLKDYIAGLFETPVDVVNRAGLKPYVKPAALNDAIYAF</sequence>
<gene>
    <name evidence="11" type="ORF">E6C48_04755</name>
</gene>
<dbReference type="Pfam" id="PF01909">
    <property type="entry name" value="NTP_transf_2"/>
    <property type="match status" value="1"/>
</dbReference>
<dbReference type="PANTHER" id="PTHR33571:SF14">
    <property type="entry name" value="PROTEIN ADENYLYLTRANSFERASE MJ0435-RELATED"/>
    <property type="match status" value="1"/>
</dbReference>
<keyword evidence="3" id="KW-0808">Transferase</keyword>
<accession>A0ABY2QAF1</accession>
<keyword evidence="7" id="KW-0067">ATP-binding</keyword>
<feature type="domain" description="Polymerase nucleotidyl transferase" evidence="10">
    <location>
        <begin position="10"/>
        <end position="96"/>
    </location>
</feature>
<evidence type="ECO:0000256" key="1">
    <source>
        <dbReference type="ARBA" id="ARBA00001946"/>
    </source>
</evidence>
<dbReference type="CDD" id="cd05403">
    <property type="entry name" value="NT_KNTase_like"/>
    <property type="match status" value="1"/>
</dbReference>
<evidence type="ECO:0000256" key="4">
    <source>
        <dbReference type="ARBA" id="ARBA00022695"/>
    </source>
</evidence>
<evidence type="ECO:0000256" key="5">
    <source>
        <dbReference type="ARBA" id="ARBA00022723"/>
    </source>
</evidence>
<evidence type="ECO:0000256" key="7">
    <source>
        <dbReference type="ARBA" id="ARBA00022840"/>
    </source>
</evidence>
<comment type="caution">
    <text evidence="11">The sequence shown here is derived from an EMBL/GenBank/DDBJ whole genome shotgun (WGS) entry which is preliminary data.</text>
</comment>
<comment type="cofactor">
    <cofactor evidence="1">
        <name>Mg(2+)</name>
        <dbReference type="ChEBI" id="CHEBI:18420"/>
    </cofactor>
</comment>
<keyword evidence="8" id="KW-0460">Magnesium</keyword>
<dbReference type="Proteomes" id="UP000306441">
    <property type="component" value="Unassembled WGS sequence"/>
</dbReference>